<feature type="domain" description="Gcp-like" evidence="7">
    <location>
        <begin position="32"/>
        <end position="203"/>
    </location>
</feature>
<evidence type="ECO:0000256" key="2">
    <source>
        <dbReference type="ARBA" id="ARBA00010493"/>
    </source>
</evidence>
<dbReference type="FunFam" id="3.30.420.40:FF:000097">
    <property type="entry name" value="tRNA threonylcarbamoyladenosine biosynthesis protein TsaB"/>
    <property type="match status" value="1"/>
</dbReference>
<accession>A0A451D4U5</accession>
<gene>
    <name evidence="8" type="primary">tsaB</name>
    <name evidence="8" type="ORF">ERCISPPS3390_580</name>
</gene>
<dbReference type="EMBL" id="LR217705">
    <property type="protein sequence ID" value="VFP80697.1"/>
    <property type="molecule type" value="Genomic_DNA"/>
</dbReference>
<keyword evidence="4" id="KW-0963">Cytoplasm</keyword>
<evidence type="ECO:0000256" key="6">
    <source>
        <dbReference type="ARBA" id="ARBA00032446"/>
    </source>
</evidence>
<dbReference type="Pfam" id="PF00814">
    <property type="entry name" value="TsaD"/>
    <property type="match status" value="1"/>
</dbReference>
<evidence type="ECO:0000259" key="7">
    <source>
        <dbReference type="Pfam" id="PF00814"/>
    </source>
</evidence>
<dbReference type="AlphaFoldDB" id="A0A451D4U5"/>
<evidence type="ECO:0000256" key="3">
    <source>
        <dbReference type="ARBA" id="ARBA00019012"/>
    </source>
</evidence>
<reference evidence="8 9" key="1">
    <citation type="submission" date="2019-02" db="EMBL/GenBank/DDBJ databases">
        <authorList>
            <person name="Manzano-Marin A."/>
            <person name="Manzano-Marin A."/>
        </authorList>
    </citation>
    <scope>NUCLEOTIDE SEQUENCE [LARGE SCALE GENOMIC DNA]</scope>
    <source>
        <strain evidence="8 9">ErCisplendens/pseudotsugae</strain>
    </source>
</reference>
<dbReference type="GO" id="GO:0005829">
    <property type="term" value="C:cytosol"/>
    <property type="evidence" value="ECO:0007669"/>
    <property type="project" value="TreeGrafter"/>
</dbReference>
<dbReference type="RefSeq" id="WP_197095306.1">
    <property type="nucleotide sequence ID" value="NZ_LR217705.1"/>
</dbReference>
<evidence type="ECO:0000256" key="4">
    <source>
        <dbReference type="ARBA" id="ARBA00022490"/>
    </source>
</evidence>
<dbReference type="InterPro" id="IPR000905">
    <property type="entry name" value="Gcp-like_dom"/>
</dbReference>
<dbReference type="CDD" id="cd24032">
    <property type="entry name" value="ASKHA_NBD_TsaB"/>
    <property type="match status" value="1"/>
</dbReference>
<comment type="similarity">
    <text evidence="2">Belongs to the KAE1 / TsaD family. TsaB subfamily.</text>
</comment>
<proteinExistence type="inferred from homology"/>
<evidence type="ECO:0000313" key="8">
    <source>
        <dbReference type="EMBL" id="VFP80697.1"/>
    </source>
</evidence>
<protein>
    <recommendedName>
        <fullName evidence="3">tRNA threonylcarbamoyladenosine biosynthesis protein TsaB</fullName>
    </recommendedName>
    <alternativeName>
        <fullName evidence="6">t(6)A37 threonylcarbamoyladenosine biosynthesis protein TsaB</fullName>
    </alternativeName>
</protein>
<dbReference type="SUPFAM" id="SSF53067">
    <property type="entry name" value="Actin-like ATPase domain"/>
    <property type="match status" value="2"/>
</dbReference>
<evidence type="ECO:0000256" key="1">
    <source>
        <dbReference type="ARBA" id="ARBA00004496"/>
    </source>
</evidence>
<dbReference type="InterPro" id="IPR022496">
    <property type="entry name" value="T6A_TsaB"/>
</dbReference>
<organism evidence="8 9">
    <name type="scientific">Candidatus Erwinia haradaeae</name>
    <dbReference type="NCBI Taxonomy" id="1922217"/>
    <lineage>
        <taxon>Bacteria</taxon>
        <taxon>Pseudomonadati</taxon>
        <taxon>Pseudomonadota</taxon>
        <taxon>Gammaproteobacteria</taxon>
        <taxon>Enterobacterales</taxon>
        <taxon>Erwiniaceae</taxon>
        <taxon>Erwinia</taxon>
    </lineage>
</organism>
<dbReference type="NCBIfam" id="TIGR03725">
    <property type="entry name" value="T6A_YeaZ"/>
    <property type="match status" value="1"/>
</dbReference>
<sequence>MKILALNTSTAYCSVALQQAHKKLSYAEPCTYKHTQYVLPLIQKILQKSNISLHELDLLAFGCGPGSFVGVRVGITIAQGLALGSDLPLVGISNFQILAQAAWSRLISPRVLIAMNANIGHIYWSEYQRNHLGNWQCQYNEVIVKPTDILERMKELTGKWTCVGTGWQSYPELIEKTNLDLLISDIEIPHAEDMLPLAKSMFLAGSTILPENIEPKYLSNTFFS</sequence>
<name>A0A451D4U5_9GAMM</name>
<dbReference type="PANTHER" id="PTHR11735:SF11">
    <property type="entry name" value="TRNA THREONYLCARBAMOYLADENOSINE BIOSYNTHESIS PROTEIN TSAB"/>
    <property type="match status" value="1"/>
</dbReference>
<comment type="subcellular location">
    <subcellularLocation>
        <location evidence="1">Cytoplasm</location>
    </subcellularLocation>
</comment>
<dbReference type="GO" id="GO:0002949">
    <property type="term" value="P:tRNA threonylcarbamoyladenosine modification"/>
    <property type="evidence" value="ECO:0007669"/>
    <property type="project" value="InterPro"/>
</dbReference>
<dbReference type="Gene3D" id="3.30.420.40">
    <property type="match status" value="2"/>
</dbReference>
<evidence type="ECO:0000256" key="5">
    <source>
        <dbReference type="ARBA" id="ARBA00022694"/>
    </source>
</evidence>
<keyword evidence="5" id="KW-0819">tRNA processing</keyword>
<dbReference type="PANTHER" id="PTHR11735">
    <property type="entry name" value="TRNA N6-ADENOSINE THREONYLCARBAMOYLTRANSFERASE"/>
    <property type="match status" value="1"/>
</dbReference>
<dbReference type="InterPro" id="IPR043129">
    <property type="entry name" value="ATPase_NBD"/>
</dbReference>
<dbReference type="Proteomes" id="UP000294338">
    <property type="component" value="Chromosome 1"/>
</dbReference>
<evidence type="ECO:0000313" key="9">
    <source>
        <dbReference type="Proteomes" id="UP000294338"/>
    </source>
</evidence>